<dbReference type="PANTHER" id="PTHR35333:SF3">
    <property type="entry name" value="BETA-LACTAMASE-TYPE TRANSPEPTIDASE FOLD CONTAINING PROTEIN"/>
    <property type="match status" value="1"/>
</dbReference>
<dbReference type="GO" id="GO:0046677">
    <property type="term" value="P:response to antibiotic"/>
    <property type="evidence" value="ECO:0007669"/>
    <property type="project" value="InterPro"/>
</dbReference>
<dbReference type="SUPFAM" id="SSF56601">
    <property type="entry name" value="beta-lactamase/transpeptidase-like"/>
    <property type="match status" value="1"/>
</dbReference>
<name>A0A0R1HNT5_9LACO</name>
<dbReference type="InterPro" id="IPR000871">
    <property type="entry name" value="Beta-lactam_class-A"/>
</dbReference>
<evidence type="ECO:0000313" key="1">
    <source>
        <dbReference type="EMBL" id="KRK48088.1"/>
    </source>
</evidence>
<dbReference type="PATRIC" id="fig|1302272.5.peg.1843"/>
<dbReference type="AlphaFoldDB" id="A0A0R1HNT5"/>
<protein>
    <submittedName>
        <fullName evidence="1">Beta-lactamase class A</fullName>
    </submittedName>
</protein>
<sequence>MSGTIVSAKNWTNDQPTSISQKSTKAIIKSNLLAKYRKIAANYPGHPVSIAVYSKEYGMTVKYNNNRHTAYKAASIIKTAFLAKVLHDHQAKRTKLTKTQRAEAAGAMIHSNNEDATALYAVAGGRTGMNKAFSHLRMAHTADRGYGWAFTRTTAFDQLKLLDQIFYSTCYLNRASKSYMQGLMNHVAKDQNWGVSAGSNHFQLKNGWRLRGGRWMVNSIGHIGKGKRSCTIAVLTDRHTDLKRGIKYVEQFASATGNTLKLKNLR</sequence>
<dbReference type="Gene3D" id="3.40.710.10">
    <property type="entry name" value="DD-peptidase/beta-lactamase superfamily"/>
    <property type="match status" value="1"/>
</dbReference>
<organism evidence="1 2">
    <name type="scientific">Secundilactobacillus kimchicus JCM 15530</name>
    <dbReference type="NCBI Taxonomy" id="1302272"/>
    <lineage>
        <taxon>Bacteria</taxon>
        <taxon>Bacillati</taxon>
        <taxon>Bacillota</taxon>
        <taxon>Bacilli</taxon>
        <taxon>Lactobacillales</taxon>
        <taxon>Lactobacillaceae</taxon>
        <taxon>Secundilactobacillus</taxon>
    </lineage>
</organism>
<evidence type="ECO:0000313" key="2">
    <source>
        <dbReference type="Proteomes" id="UP000050911"/>
    </source>
</evidence>
<dbReference type="InterPro" id="IPR012338">
    <property type="entry name" value="Beta-lactam/transpept-like"/>
</dbReference>
<dbReference type="STRING" id="1302272.FC96_GL001818"/>
<dbReference type="Proteomes" id="UP000050911">
    <property type="component" value="Unassembled WGS sequence"/>
</dbReference>
<dbReference type="EMBL" id="AZCX01000004">
    <property type="protein sequence ID" value="KRK48088.1"/>
    <property type="molecule type" value="Genomic_DNA"/>
</dbReference>
<dbReference type="GO" id="GO:0008800">
    <property type="term" value="F:beta-lactamase activity"/>
    <property type="evidence" value="ECO:0007669"/>
    <property type="project" value="InterPro"/>
</dbReference>
<keyword evidence="2" id="KW-1185">Reference proteome</keyword>
<reference evidence="1 2" key="1">
    <citation type="journal article" date="2015" name="Genome Announc.">
        <title>Expanding the biotechnology potential of lactobacilli through comparative genomics of 213 strains and associated genera.</title>
        <authorList>
            <person name="Sun Z."/>
            <person name="Harris H.M."/>
            <person name="McCann A."/>
            <person name="Guo C."/>
            <person name="Argimon S."/>
            <person name="Zhang W."/>
            <person name="Yang X."/>
            <person name="Jeffery I.B."/>
            <person name="Cooney J.C."/>
            <person name="Kagawa T.F."/>
            <person name="Liu W."/>
            <person name="Song Y."/>
            <person name="Salvetti E."/>
            <person name="Wrobel A."/>
            <person name="Rasinkangas P."/>
            <person name="Parkhill J."/>
            <person name="Rea M.C."/>
            <person name="O'Sullivan O."/>
            <person name="Ritari J."/>
            <person name="Douillard F.P."/>
            <person name="Paul Ross R."/>
            <person name="Yang R."/>
            <person name="Briner A.E."/>
            <person name="Felis G.E."/>
            <person name="de Vos W.M."/>
            <person name="Barrangou R."/>
            <person name="Klaenhammer T.R."/>
            <person name="Caufield P.W."/>
            <person name="Cui Y."/>
            <person name="Zhang H."/>
            <person name="O'Toole P.W."/>
        </authorList>
    </citation>
    <scope>NUCLEOTIDE SEQUENCE [LARGE SCALE GENOMIC DNA]</scope>
    <source>
        <strain evidence="1 2">JCM 15530</strain>
    </source>
</reference>
<comment type="caution">
    <text evidence="1">The sequence shown here is derived from an EMBL/GenBank/DDBJ whole genome shotgun (WGS) entry which is preliminary data.</text>
</comment>
<proteinExistence type="predicted"/>
<accession>A0A0R1HNT5</accession>
<dbReference type="PANTHER" id="PTHR35333">
    <property type="entry name" value="BETA-LACTAMASE"/>
    <property type="match status" value="1"/>
</dbReference>
<dbReference type="GO" id="GO:0030655">
    <property type="term" value="P:beta-lactam antibiotic catabolic process"/>
    <property type="evidence" value="ECO:0007669"/>
    <property type="project" value="InterPro"/>
</dbReference>
<gene>
    <name evidence="1" type="ORF">FC96_GL001818</name>
</gene>